<dbReference type="PROSITE" id="PS51462">
    <property type="entry name" value="NUDIX"/>
    <property type="match status" value="1"/>
</dbReference>
<dbReference type="PROSITE" id="PS00893">
    <property type="entry name" value="NUDIX_BOX"/>
    <property type="match status" value="1"/>
</dbReference>
<evidence type="ECO:0000313" key="4">
    <source>
        <dbReference type="EMBL" id="MZQ87174.1"/>
    </source>
</evidence>
<dbReference type="InterPro" id="IPR000086">
    <property type="entry name" value="NUDIX_hydrolase_dom"/>
</dbReference>
<keyword evidence="5" id="KW-1185">Reference proteome</keyword>
<sequence>MRTPILYGSVHILFYRNDEVLLLKRQNTGFQDGNWSVVAGRMDGNEEVVAAAIREAKEEAGVEIEPEQLEIIGMMHRKNTTSEWVDFFLKAHAWKGEITNMEPEKCEQLKWFPISELPSEMVSYIRVAIEHKQEGLWFESIGWK</sequence>
<organism evidence="4 5">
    <name type="scientific">Paenibacillus silvestris</name>
    <dbReference type="NCBI Taxonomy" id="2606219"/>
    <lineage>
        <taxon>Bacteria</taxon>
        <taxon>Bacillati</taxon>
        <taxon>Bacillota</taxon>
        <taxon>Bacilli</taxon>
        <taxon>Bacillales</taxon>
        <taxon>Paenibacillaceae</taxon>
        <taxon>Paenibacillus</taxon>
    </lineage>
</organism>
<reference evidence="4 5" key="1">
    <citation type="submission" date="2019-12" db="EMBL/GenBank/DDBJ databases">
        <title>Paenibacillus sp. nov. sp. isolated from soil.</title>
        <authorList>
            <person name="Kim J."/>
            <person name="Jeong S.E."/>
            <person name="Jung H.S."/>
            <person name="Jeon C.O."/>
        </authorList>
    </citation>
    <scope>NUCLEOTIDE SEQUENCE [LARGE SCALE GENOMIC DNA]</scope>
    <source>
        <strain evidence="4 5">5J-6</strain>
    </source>
</reference>
<evidence type="ECO:0000313" key="5">
    <source>
        <dbReference type="Proteomes" id="UP000481087"/>
    </source>
</evidence>
<evidence type="ECO:0000259" key="3">
    <source>
        <dbReference type="PROSITE" id="PS51462"/>
    </source>
</evidence>
<dbReference type="GO" id="GO:0016787">
    <property type="term" value="F:hydrolase activity"/>
    <property type="evidence" value="ECO:0007669"/>
    <property type="project" value="UniProtKB-KW"/>
</dbReference>
<dbReference type="InterPro" id="IPR020084">
    <property type="entry name" value="NUDIX_hydrolase_CS"/>
</dbReference>
<dbReference type="PANTHER" id="PTHR43046">
    <property type="entry name" value="GDP-MANNOSE MANNOSYL HYDROLASE"/>
    <property type="match status" value="1"/>
</dbReference>
<dbReference type="AlphaFoldDB" id="A0A6L8VA84"/>
<dbReference type="RefSeq" id="WP_161411809.1">
    <property type="nucleotide sequence ID" value="NZ_WTUZ01000040.1"/>
</dbReference>
<gene>
    <name evidence="4" type="ORF">GQF01_34175</name>
</gene>
<accession>A0A6L8VA84</accession>
<keyword evidence="2" id="KW-0378">Hydrolase</keyword>
<dbReference type="EMBL" id="WTUZ01000040">
    <property type="protein sequence ID" value="MZQ87174.1"/>
    <property type="molecule type" value="Genomic_DNA"/>
</dbReference>
<evidence type="ECO:0000256" key="2">
    <source>
        <dbReference type="ARBA" id="ARBA00022801"/>
    </source>
</evidence>
<dbReference type="CDD" id="cd04683">
    <property type="entry name" value="NUDIX_Hydrolase"/>
    <property type="match status" value="1"/>
</dbReference>
<dbReference type="InterPro" id="IPR015797">
    <property type="entry name" value="NUDIX_hydrolase-like_dom_sf"/>
</dbReference>
<dbReference type="Gene3D" id="3.90.79.10">
    <property type="entry name" value="Nucleoside Triphosphate Pyrophosphohydrolase"/>
    <property type="match status" value="1"/>
</dbReference>
<dbReference type="PANTHER" id="PTHR43046:SF14">
    <property type="entry name" value="MUTT_NUDIX FAMILY PROTEIN"/>
    <property type="match status" value="1"/>
</dbReference>
<dbReference type="SUPFAM" id="SSF55811">
    <property type="entry name" value="Nudix"/>
    <property type="match status" value="1"/>
</dbReference>
<proteinExistence type="predicted"/>
<evidence type="ECO:0000256" key="1">
    <source>
        <dbReference type="ARBA" id="ARBA00001946"/>
    </source>
</evidence>
<name>A0A6L8VA84_9BACL</name>
<feature type="domain" description="Nudix hydrolase" evidence="3">
    <location>
        <begin position="5"/>
        <end position="140"/>
    </location>
</feature>
<dbReference type="Proteomes" id="UP000481087">
    <property type="component" value="Unassembled WGS sequence"/>
</dbReference>
<protein>
    <submittedName>
        <fullName evidence="4">NUDIX domain-containing protein</fullName>
    </submittedName>
</protein>
<comment type="cofactor">
    <cofactor evidence="1">
        <name>Mg(2+)</name>
        <dbReference type="ChEBI" id="CHEBI:18420"/>
    </cofactor>
</comment>
<comment type="caution">
    <text evidence="4">The sequence shown here is derived from an EMBL/GenBank/DDBJ whole genome shotgun (WGS) entry which is preliminary data.</text>
</comment>
<dbReference type="Pfam" id="PF00293">
    <property type="entry name" value="NUDIX"/>
    <property type="match status" value="1"/>
</dbReference>